<sequence length="61" mass="7201">MSDNKTNVGQQDRIRIDANDPAEVEYVHRQFPHLKHEQVVEAIKNKGPFREDVIKYLQNLK</sequence>
<reference evidence="1 2" key="1">
    <citation type="submission" date="2016-10" db="EMBL/GenBank/DDBJ databases">
        <authorList>
            <person name="de Groot N.N."/>
        </authorList>
    </citation>
    <scope>NUCLEOTIDE SEQUENCE [LARGE SCALE GENOMIC DNA]</scope>
    <source>
        <strain evidence="1 2">DSM 527</strain>
    </source>
</reference>
<dbReference type="InterPro" id="IPR022037">
    <property type="entry name" value="DUF3606"/>
</dbReference>
<evidence type="ECO:0000313" key="2">
    <source>
        <dbReference type="Proteomes" id="UP000199045"/>
    </source>
</evidence>
<gene>
    <name evidence="1" type="ORF">SAMN04488121_102192</name>
</gene>
<dbReference type="RefSeq" id="WP_089830363.1">
    <property type="nucleotide sequence ID" value="NZ_FNBN01000002.1"/>
</dbReference>
<name>A0A1G7LU87_CHIFI</name>
<organism evidence="1 2">
    <name type="scientific">Chitinophaga filiformis</name>
    <name type="common">Myxococcus filiformis</name>
    <name type="synonym">Flexibacter filiformis</name>
    <dbReference type="NCBI Taxonomy" id="104663"/>
    <lineage>
        <taxon>Bacteria</taxon>
        <taxon>Pseudomonadati</taxon>
        <taxon>Bacteroidota</taxon>
        <taxon>Chitinophagia</taxon>
        <taxon>Chitinophagales</taxon>
        <taxon>Chitinophagaceae</taxon>
        <taxon>Chitinophaga</taxon>
    </lineage>
</organism>
<dbReference type="AlphaFoldDB" id="A0A1G7LU87"/>
<proteinExistence type="predicted"/>
<protein>
    <recommendedName>
        <fullName evidence="3">DUF3606 domain-containing protein</fullName>
    </recommendedName>
</protein>
<dbReference type="Pfam" id="PF12244">
    <property type="entry name" value="DUF3606"/>
    <property type="match status" value="1"/>
</dbReference>
<dbReference type="EMBL" id="FNBN01000002">
    <property type="protein sequence ID" value="SDF53138.1"/>
    <property type="molecule type" value="Genomic_DNA"/>
</dbReference>
<accession>A0A1G7LU87</accession>
<dbReference type="OrthoDB" id="679144at2"/>
<dbReference type="STRING" id="104663.SAMN04488121_102192"/>
<evidence type="ECO:0008006" key="3">
    <source>
        <dbReference type="Google" id="ProtNLM"/>
    </source>
</evidence>
<evidence type="ECO:0000313" key="1">
    <source>
        <dbReference type="EMBL" id="SDF53138.1"/>
    </source>
</evidence>
<dbReference type="Proteomes" id="UP000199045">
    <property type="component" value="Unassembled WGS sequence"/>
</dbReference>